<name>G4ZCD1_PHYSP</name>
<dbReference type="Proteomes" id="UP000002640">
    <property type="component" value="Unassembled WGS sequence"/>
</dbReference>
<dbReference type="PROSITE" id="PS50600">
    <property type="entry name" value="ULP_PROTEASE"/>
    <property type="match status" value="1"/>
</dbReference>
<dbReference type="OMA" id="CIMINRA"/>
<dbReference type="RefSeq" id="XP_009524876.1">
    <property type="nucleotide sequence ID" value="XM_009526581.1"/>
</dbReference>
<dbReference type="GeneID" id="20656333"/>
<dbReference type="GO" id="GO:0006508">
    <property type="term" value="P:proteolysis"/>
    <property type="evidence" value="ECO:0007669"/>
    <property type="project" value="UniProtKB-KW"/>
</dbReference>
<dbReference type="KEGG" id="psoj:PHYSODRAFT_488787"/>
<evidence type="ECO:0000256" key="1">
    <source>
        <dbReference type="ARBA" id="ARBA00005234"/>
    </source>
</evidence>
<comment type="similarity">
    <text evidence="1">Belongs to the peptidase C48 family.</text>
</comment>
<dbReference type="EMBL" id="JH159153">
    <property type="protein sequence ID" value="EGZ22159.1"/>
    <property type="molecule type" value="Genomic_DNA"/>
</dbReference>
<sequence>MRSAQNILDSASRDIVLIPVNCNNNHWCCIMINRATQHITFYDLLNSKYALHVRAVAHKLAGILRSTMRDSFFNVRSFDTDVEIQRDSYNCGVYVLLSFEHFTGAPCFGQVDKTTLEYLRYRYMTMCY</sequence>
<dbReference type="SUPFAM" id="SSF54001">
    <property type="entry name" value="Cysteine proteinases"/>
    <property type="match status" value="1"/>
</dbReference>
<gene>
    <name evidence="5" type="ORF">PHYSODRAFT_488787</name>
</gene>
<dbReference type="Gene3D" id="3.40.395.10">
    <property type="entry name" value="Adenoviral Proteinase, Chain A"/>
    <property type="match status" value="1"/>
</dbReference>
<keyword evidence="3" id="KW-0378">Hydrolase</keyword>
<dbReference type="InterPro" id="IPR003653">
    <property type="entry name" value="Peptidase_C48_C"/>
</dbReference>
<evidence type="ECO:0000259" key="4">
    <source>
        <dbReference type="PROSITE" id="PS50600"/>
    </source>
</evidence>
<evidence type="ECO:0000313" key="6">
    <source>
        <dbReference type="Proteomes" id="UP000002640"/>
    </source>
</evidence>
<organism evidence="5 6">
    <name type="scientific">Phytophthora sojae (strain P6497)</name>
    <name type="common">Soybean stem and root rot agent</name>
    <name type="synonym">Phytophthora megasperma f. sp. glycines</name>
    <dbReference type="NCBI Taxonomy" id="1094619"/>
    <lineage>
        <taxon>Eukaryota</taxon>
        <taxon>Sar</taxon>
        <taxon>Stramenopiles</taxon>
        <taxon>Oomycota</taxon>
        <taxon>Peronosporomycetes</taxon>
        <taxon>Peronosporales</taxon>
        <taxon>Peronosporaceae</taxon>
        <taxon>Phytophthora</taxon>
    </lineage>
</organism>
<reference evidence="5 6" key="1">
    <citation type="journal article" date="2006" name="Science">
        <title>Phytophthora genome sequences uncover evolutionary origins and mechanisms of pathogenesis.</title>
        <authorList>
            <person name="Tyler B.M."/>
            <person name="Tripathy S."/>
            <person name="Zhang X."/>
            <person name="Dehal P."/>
            <person name="Jiang R.H."/>
            <person name="Aerts A."/>
            <person name="Arredondo F.D."/>
            <person name="Baxter L."/>
            <person name="Bensasson D."/>
            <person name="Beynon J.L."/>
            <person name="Chapman J."/>
            <person name="Damasceno C.M."/>
            <person name="Dorrance A.E."/>
            <person name="Dou D."/>
            <person name="Dickerman A.W."/>
            <person name="Dubchak I.L."/>
            <person name="Garbelotto M."/>
            <person name="Gijzen M."/>
            <person name="Gordon S.G."/>
            <person name="Govers F."/>
            <person name="Grunwald N.J."/>
            <person name="Huang W."/>
            <person name="Ivors K.L."/>
            <person name="Jones R.W."/>
            <person name="Kamoun S."/>
            <person name="Krampis K."/>
            <person name="Lamour K.H."/>
            <person name="Lee M.K."/>
            <person name="McDonald W.H."/>
            <person name="Medina M."/>
            <person name="Meijer H.J."/>
            <person name="Nordberg E.K."/>
            <person name="Maclean D.J."/>
            <person name="Ospina-Giraldo M.D."/>
            <person name="Morris P.F."/>
            <person name="Phuntumart V."/>
            <person name="Putnam N.H."/>
            <person name="Rash S."/>
            <person name="Rose J.K."/>
            <person name="Sakihama Y."/>
            <person name="Salamov A.A."/>
            <person name="Savidor A."/>
            <person name="Scheuring C.F."/>
            <person name="Smith B.M."/>
            <person name="Sobral B.W."/>
            <person name="Terry A."/>
            <person name="Torto-Alalibo T.A."/>
            <person name="Win J."/>
            <person name="Xu Z."/>
            <person name="Zhang H."/>
            <person name="Grigoriev I.V."/>
            <person name="Rokhsar D.S."/>
            <person name="Boore J.L."/>
        </authorList>
    </citation>
    <scope>NUCLEOTIDE SEQUENCE [LARGE SCALE GENOMIC DNA]</scope>
    <source>
        <strain evidence="5 6">P6497</strain>
    </source>
</reference>
<dbReference type="GO" id="GO:0008234">
    <property type="term" value="F:cysteine-type peptidase activity"/>
    <property type="evidence" value="ECO:0007669"/>
    <property type="project" value="InterPro"/>
</dbReference>
<protein>
    <recommendedName>
        <fullName evidence="4">Ubiquitin-like protease family profile domain-containing protein</fullName>
    </recommendedName>
</protein>
<dbReference type="AlphaFoldDB" id="G4ZCD1"/>
<dbReference type="InterPro" id="IPR038765">
    <property type="entry name" value="Papain-like_cys_pep_sf"/>
</dbReference>
<keyword evidence="6" id="KW-1185">Reference proteome</keyword>
<proteinExistence type="inferred from homology"/>
<dbReference type="SMR" id="G4ZCD1"/>
<dbReference type="Pfam" id="PF02902">
    <property type="entry name" value="Peptidase_C48"/>
    <property type="match status" value="1"/>
</dbReference>
<keyword evidence="2" id="KW-0645">Protease</keyword>
<dbReference type="InParanoid" id="G4ZCD1"/>
<evidence type="ECO:0000256" key="3">
    <source>
        <dbReference type="ARBA" id="ARBA00022801"/>
    </source>
</evidence>
<feature type="domain" description="Ubiquitin-like protease family profile" evidence="4">
    <location>
        <begin position="1"/>
        <end position="102"/>
    </location>
</feature>
<evidence type="ECO:0000256" key="2">
    <source>
        <dbReference type="ARBA" id="ARBA00022670"/>
    </source>
</evidence>
<accession>G4ZCD1</accession>
<evidence type="ECO:0000313" key="5">
    <source>
        <dbReference type="EMBL" id="EGZ22159.1"/>
    </source>
</evidence>